<evidence type="ECO:0000313" key="2">
    <source>
        <dbReference type="Proteomes" id="UP001163603"/>
    </source>
</evidence>
<accession>A0ACC0XAJ6</accession>
<sequence length="51" mass="5757">MESDAPEFAKSLMISAGRIKSQKTCLRMNSLSFMMKFPSTSAKEIWQSLVL</sequence>
<organism evidence="1 2">
    <name type="scientific">Pistacia integerrima</name>
    <dbReference type="NCBI Taxonomy" id="434235"/>
    <lineage>
        <taxon>Eukaryota</taxon>
        <taxon>Viridiplantae</taxon>
        <taxon>Streptophyta</taxon>
        <taxon>Embryophyta</taxon>
        <taxon>Tracheophyta</taxon>
        <taxon>Spermatophyta</taxon>
        <taxon>Magnoliopsida</taxon>
        <taxon>eudicotyledons</taxon>
        <taxon>Gunneridae</taxon>
        <taxon>Pentapetalae</taxon>
        <taxon>rosids</taxon>
        <taxon>malvids</taxon>
        <taxon>Sapindales</taxon>
        <taxon>Anacardiaceae</taxon>
        <taxon>Pistacia</taxon>
    </lineage>
</organism>
<keyword evidence="2" id="KW-1185">Reference proteome</keyword>
<comment type="caution">
    <text evidence="1">The sequence shown here is derived from an EMBL/GenBank/DDBJ whole genome shotgun (WGS) entry which is preliminary data.</text>
</comment>
<gene>
    <name evidence="1" type="ORF">Pint_20735</name>
</gene>
<dbReference type="EMBL" id="CM047748">
    <property type="protein sequence ID" value="KAJ0013707.1"/>
    <property type="molecule type" value="Genomic_DNA"/>
</dbReference>
<reference evidence="2" key="1">
    <citation type="journal article" date="2023" name="G3 (Bethesda)">
        <title>Genome assembly and association tests identify interacting loci associated with vigor, precocity, and sex in interspecific pistachio rootstocks.</title>
        <authorList>
            <person name="Palmer W."/>
            <person name="Jacygrad E."/>
            <person name="Sagayaradj S."/>
            <person name="Cavanaugh K."/>
            <person name="Han R."/>
            <person name="Bertier L."/>
            <person name="Beede B."/>
            <person name="Kafkas S."/>
            <person name="Golino D."/>
            <person name="Preece J."/>
            <person name="Michelmore R."/>
        </authorList>
    </citation>
    <scope>NUCLEOTIDE SEQUENCE [LARGE SCALE GENOMIC DNA]</scope>
</reference>
<evidence type="ECO:0000313" key="1">
    <source>
        <dbReference type="EMBL" id="KAJ0013707.1"/>
    </source>
</evidence>
<name>A0ACC0XAJ6_9ROSI</name>
<dbReference type="Proteomes" id="UP001163603">
    <property type="component" value="Chromosome 13"/>
</dbReference>
<proteinExistence type="predicted"/>
<protein>
    <submittedName>
        <fullName evidence="1">Uncharacterized protein</fullName>
    </submittedName>
</protein>